<evidence type="ECO:0000313" key="7">
    <source>
        <dbReference type="Proteomes" id="UP000506160"/>
    </source>
</evidence>
<feature type="compositionally biased region" description="Basic and acidic residues" evidence="5">
    <location>
        <begin position="1"/>
        <end position="17"/>
    </location>
</feature>
<dbReference type="RefSeq" id="WP_024495393.1">
    <property type="nucleotide sequence ID" value="NZ_AWGA01000012.1"/>
</dbReference>
<dbReference type="PANTHER" id="PTHR30168">
    <property type="entry name" value="PUTATIVE MEMBRANE PROTEIN YPFJ"/>
    <property type="match status" value="1"/>
</dbReference>
<name>A0AB94IEN6_9GAMM</name>
<proteinExistence type="predicted"/>
<feature type="region of interest" description="Disordered" evidence="5">
    <location>
        <begin position="1"/>
        <end position="23"/>
    </location>
</feature>
<keyword evidence="7" id="KW-1185">Reference proteome</keyword>
<keyword evidence="4" id="KW-0472">Membrane</keyword>
<comment type="subcellular location">
    <subcellularLocation>
        <location evidence="1">Membrane</location>
        <topology evidence="1">Single-pass membrane protein</topology>
    </subcellularLocation>
</comment>
<protein>
    <submittedName>
        <fullName evidence="6">Neutral zinc metallopeptidase</fullName>
    </submittedName>
</protein>
<accession>A0AB94IEN6</accession>
<gene>
    <name evidence="6" type="ORF">O970_01365</name>
</gene>
<keyword evidence="3" id="KW-1133">Transmembrane helix</keyword>
<keyword evidence="2" id="KW-0812">Transmembrane</keyword>
<evidence type="ECO:0000256" key="5">
    <source>
        <dbReference type="SAM" id="MobiDB-lite"/>
    </source>
</evidence>
<dbReference type="InterPro" id="IPR007343">
    <property type="entry name" value="Uncharacterised_pept_Zn_put"/>
</dbReference>
<evidence type="ECO:0000256" key="1">
    <source>
        <dbReference type="ARBA" id="ARBA00004167"/>
    </source>
</evidence>
<comment type="caution">
    <text evidence="6">The sequence shown here is derived from an EMBL/GenBank/DDBJ whole genome shotgun (WGS) entry which is preliminary data.</text>
</comment>
<evidence type="ECO:0000256" key="4">
    <source>
        <dbReference type="ARBA" id="ARBA00023136"/>
    </source>
</evidence>
<dbReference type="Pfam" id="PF04228">
    <property type="entry name" value="Zn_peptidase"/>
    <property type="match status" value="1"/>
</dbReference>
<evidence type="ECO:0000256" key="3">
    <source>
        <dbReference type="ARBA" id="ARBA00022989"/>
    </source>
</evidence>
<dbReference type="GO" id="GO:0016020">
    <property type="term" value="C:membrane"/>
    <property type="evidence" value="ECO:0007669"/>
    <property type="project" value="UniProtKB-SubCell"/>
</dbReference>
<sequence length="284" mass="31417">MRWQNGRESDNVEDRRGAPRTGGFSLGGGKNKIILFIIVLIAGYYGIDLSPLLNSNGQSTVISQPQQSPNPAEQQAAKFTSVILASTEDTWSTLFQKMGRQYQKPKLVLYTQATSTGCGVGQSMMGPFYCPADRTVYIDLSFYNEMKQRLGGGGDFAQAYVIAHEVGHHVQNLLGTASKVRQLQQGQSEKRVNQLSVMMELQADCYAGVWGKSLDGQNILETGDLDSALRTAQAIGDDRLQKQQGGRVIPDSFTHGTSQQRHDWFMRGFEYGDINQCDTFNDNL</sequence>
<dbReference type="Proteomes" id="UP000506160">
    <property type="component" value="Unassembled WGS sequence"/>
</dbReference>
<dbReference type="AlphaFoldDB" id="A0AB94IEN6"/>
<evidence type="ECO:0000313" key="6">
    <source>
        <dbReference type="EMBL" id="TEA27954.1"/>
    </source>
</evidence>
<organism evidence="6 7">
    <name type="scientific">Candidatus Schmidhempelia bombi str. Bimp</name>
    <dbReference type="NCBI Taxonomy" id="1387197"/>
    <lineage>
        <taxon>Bacteria</taxon>
        <taxon>Pseudomonadati</taxon>
        <taxon>Pseudomonadota</taxon>
        <taxon>Gammaproteobacteria</taxon>
        <taxon>Orbales</taxon>
        <taxon>Orbaceae</taxon>
        <taxon>Candidatus Schmidhempelia</taxon>
    </lineage>
</organism>
<evidence type="ECO:0000256" key="2">
    <source>
        <dbReference type="ARBA" id="ARBA00022692"/>
    </source>
</evidence>
<dbReference type="PANTHER" id="PTHR30168:SF0">
    <property type="entry name" value="INNER MEMBRANE PROTEIN"/>
    <property type="match status" value="1"/>
</dbReference>
<dbReference type="EMBL" id="AWGA01000012">
    <property type="protein sequence ID" value="TEA27954.1"/>
    <property type="molecule type" value="Genomic_DNA"/>
</dbReference>
<reference evidence="6 7" key="1">
    <citation type="journal article" date="2014" name="Appl. Environ. Microbiol.">
        <title>Genomic features of a bumble bee symbiont reflect its host environment.</title>
        <authorList>
            <person name="Martinson V.G."/>
            <person name="Magoc T."/>
            <person name="Koch H."/>
            <person name="Salzberg S.L."/>
            <person name="Moran N.A."/>
        </authorList>
    </citation>
    <scope>NUCLEOTIDE SEQUENCE [LARGE SCALE GENOMIC DNA]</scope>
    <source>
        <strain evidence="6 7">Bimp</strain>
    </source>
</reference>